<sequence>MCPLALTLVAFLCATASAVVLPRADGNDVHLAVSPKCGTLSSGVPADVSVGLGSLGSYKTIVTFGDSFTGGQTNGATWVQNLATSTGATLINYAAKGAVVDVNQWPQVASIQTNASVDFINQAGTFIRSQHLDPATTLYIIFFGIGDYAEAVATGKTDMTNIAGVLVYTMLGLASSPSFAKNILIVDNYGLGKTSPAGDAFKQNLFTALGTGRRLYSWNVGFASLNSIWEGVLYGSPGASAFGYCNTGVCVQNGETCADPAHTLYWTTGTPSAATHSIMAAYVEEVLSQCQSST</sequence>
<organism evidence="2 3">
    <name type="scientific">Favolaschia claudopus</name>
    <dbReference type="NCBI Taxonomy" id="2862362"/>
    <lineage>
        <taxon>Eukaryota</taxon>
        <taxon>Fungi</taxon>
        <taxon>Dikarya</taxon>
        <taxon>Basidiomycota</taxon>
        <taxon>Agaricomycotina</taxon>
        <taxon>Agaricomycetes</taxon>
        <taxon>Agaricomycetidae</taxon>
        <taxon>Agaricales</taxon>
        <taxon>Marasmiineae</taxon>
        <taxon>Mycenaceae</taxon>
        <taxon>Favolaschia</taxon>
    </lineage>
</organism>
<evidence type="ECO:0008006" key="4">
    <source>
        <dbReference type="Google" id="ProtNLM"/>
    </source>
</evidence>
<comment type="caution">
    <text evidence="2">The sequence shown here is derived from an EMBL/GenBank/DDBJ whole genome shotgun (WGS) entry which is preliminary data.</text>
</comment>
<dbReference type="AlphaFoldDB" id="A0AAW0EDB2"/>
<evidence type="ECO:0000313" key="3">
    <source>
        <dbReference type="Proteomes" id="UP001362999"/>
    </source>
</evidence>
<dbReference type="EMBL" id="JAWWNJ010000001">
    <property type="protein sequence ID" value="KAK7063647.1"/>
    <property type="molecule type" value="Genomic_DNA"/>
</dbReference>
<keyword evidence="3" id="KW-1185">Reference proteome</keyword>
<dbReference type="SUPFAM" id="SSF52266">
    <property type="entry name" value="SGNH hydrolase"/>
    <property type="match status" value="1"/>
</dbReference>
<dbReference type="InterPro" id="IPR036514">
    <property type="entry name" value="SGNH_hydro_sf"/>
</dbReference>
<dbReference type="Gene3D" id="3.40.50.1110">
    <property type="entry name" value="SGNH hydrolase"/>
    <property type="match status" value="1"/>
</dbReference>
<dbReference type="Proteomes" id="UP001362999">
    <property type="component" value="Unassembled WGS sequence"/>
</dbReference>
<reference evidence="2 3" key="1">
    <citation type="journal article" date="2024" name="J Genomics">
        <title>Draft genome sequencing and assembly of Favolaschia claudopus CIRM-BRFM 2984 isolated from oak limbs.</title>
        <authorList>
            <person name="Navarro D."/>
            <person name="Drula E."/>
            <person name="Chaduli D."/>
            <person name="Cazenave R."/>
            <person name="Ahrendt S."/>
            <person name="Wang J."/>
            <person name="Lipzen A."/>
            <person name="Daum C."/>
            <person name="Barry K."/>
            <person name="Grigoriev I.V."/>
            <person name="Favel A."/>
            <person name="Rosso M.N."/>
            <person name="Martin F."/>
        </authorList>
    </citation>
    <scope>NUCLEOTIDE SEQUENCE [LARGE SCALE GENOMIC DNA]</scope>
    <source>
        <strain evidence="2 3">CIRM-BRFM 2984</strain>
    </source>
</reference>
<evidence type="ECO:0000256" key="1">
    <source>
        <dbReference type="SAM" id="SignalP"/>
    </source>
</evidence>
<dbReference type="InterPro" id="IPR001087">
    <property type="entry name" value="GDSL"/>
</dbReference>
<accession>A0AAW0EDB2</accession>
<protein>
    <recommendedName>
        <fullName evidence="4">Carbohydrate esterase family 16 protein</fullName>
    </recommendedName>
</protein>
<dbReference type="Pfam" id="PF00657">
    <property type="entry name" value="Lipase_GDSL"/>
    <property type="match status" value="1"/>
</dbReference>
<feature type="signal peptide" evidence="1">
    <location>
        <begin position="1"/>
        <end position="18"/>
    </location>
</feature>
<feature type="chain" id="PRO_5043564398" description="Carbohydrate esterase family 16 protein" evidence="1">
    <location>
        <begin position="19"/>
        <end position="294"/>
    </location>
</feature>
<evidence type="ECO:0000313" key="2">
    <source>
        <dbReference type="EMBL" id="KAK7063647.1"/>
    </source>
</evidence>
<proteinExistence type="predicted"/>
<keyword evidence="1" id="KW-0732">Signal</keyword>
<name>A0AAW0EDB2_9AGAR</name>
<dbReference type="GO" id="GO:0016788">
    <property type="term" value="F:hydrolase activity, acting on ester bonds"/>
    <property type="evidence" value="ECO:0007669"/>
    <property type="project" value="InterPro"/>
</dbReference>
<gene>
    <name evidence="2" type="ORF">R3P38DRAFT_2819591</name>
</gene>